<dbReference type="InterPro" id="IPR013096">
    <property type="entry name" value="Cupin_2"/>
</dbReference>
<dbReference type="InterPro" id="IPR052538">
    <property type="entry name" value="Flavonoid_dioxygenase-like"/>
</dbReference>
<organism evidence="2 3">
    <name type="scientific">Brevundimonas basaltis</name>
    <dbReference type="NCBI Taxonomy" id="472166"/>
    <lineage>
        <taxon>Bacteria</taxon>
        <taxon>Pseudomonadati</taxon>
        <taxon>Pseudomonadota</taxon>
        <taxon>Alphaproteobacteria</taxon>
        <taxon>Caulobacterales</taxon>
        <taxon>Caulobacteraceae</taxon>
        <taxon>Brevundimonas</taxon>
    </lineage>
</organism>
<comment type="caution">
    <text evidence="2">The sequence shown here is derived from an EMBL/GenBank/DDBJ whole genome shotgun (WGS) entry which is preliminary data.</text>
</comment>
<proteinExistence type="predicted"/>
<dbReference type="SUPFAM" id="SSF51182">
    <property type="entry name" value="RmlC-like cupins"/>
    <property type="match status" value="1"/>
</dbReference>
<dbReference type="AlphaFoldDB" id="A0A7W8MHD0"/>
<evidence type="ECO:0000259" key="1">
    <source>
        <dbReference type="Pfam" id="PF07883"/>
    </source>
</evidence>
<keyword evidence="2" id="KW-0413">Isomerase</keyword>
<dbReference type="Proteomes" id="UP000566663">
    <property type="component" value="Unassembled WGS sequence"/>
</dbReference>
<dbReference type="PANTHER" id="PTHR43346">
    <property type="entry name" value="LIGAND BINDING DOMAIN PROTEIN, PUTATIVE (AFU_ORTHOLOGUE AFUA_6G14370)-RELATED"/>
    <property type="match status" value="1"/>
</dbReference>
<gene>
    <name evidence="2" type="ORF">HNQ67_002719</name>
</gene>
<dbReference type="EMBL" id="JACHFZ010000007">
    <property type="protein sequence ID" value="MBB5293173.1"/>
    <property type="molecule type" value="Genomic_DNA"/>
</dbReference>
<reference evidence="2 3" key="1">
    <citation type="submission" date="2020-08" db="EMBL/GenBank/DDBJ databases">
        <title>Genomic Encyclopedia of Type Strains, Phase IV (KMG-IV): sequencing the most valuable type-strain genomes for metagenomic binning, comparative biology and taxonomic classification.</title>
        <authorList>
            <person name="Goeker M."/>
        </authorList>
    </citation>
    <scope>NUCLEOTIDE SEQUENCE [LARGE SCALE GENOMIC DNA]</scope>
    <source>
        <strain evidence="2 3">DSM 25335</strain>
    </source>
</reference>
<sequence length="131" mass="14476">MQGFVADIEKLTVENTDFRRVLYTGKYLQLVLMTLQPGEEIGAEVHEDHDQFFRVESGSGEVRIDGKATPIKDDDAVIVPAGARHNVVNTGDKPLALYTLYGPPEHREGVVHKTKAEADAADEHFDGKTTE</sequence>
<dbReference type="GO" id="GO:0016853">
    <property type="term" value="F:isomerase activity"/>
    <property type="evidence" value="ECO:0007669"/>
    <property type="project" value="UniProtKB-KW"/>
</dbReference>
<dbReference type="CDD" id="cd02223">
    <property type="entry name" value="cupin_Bh2720-like"/>
    <property type="match status" value="1"/>
</dbReference>
<dbReference type="InterPro" id="IPR011051">
    <property type="entry name" value="RmlC_Cupin_sf"/>
</dbReference>
<dbReference type="InterPro" id="IPR014710">
    <property type="entry name" value="RmlC-like_jellyroll"/>
</dbReference>
<evidence type="ECO:0000313" key="3">
    <source>
        <dbReference type="Proteomes" id="UP000566663"/>
    </source>
</evidence>
<dbReference type="PANTHER" id="PTHR43346:SF1">
    <property type="entry name" value="QUERCETIN 2,3-DIOXYGENASE-RELATED"/>
    <property type="match status" value="1"/>
</dbReference>
<feature type="domain" description="Cupin type-2" evidence="1">
    <location>
        <begin position="32"/>
        <end position="100"/>
    </location>
</feature>
<protein>
    <submittedName>
        <fullName evidence="2">Mannose-6-phosphate isomerase-like protein (Cupin superfamily)</fullName>
    </submittedName>
</protein>
<dbReference type="Gene3D" id="2.60.120.10">
    <property type="entry name" value="Jelly Rolls"/>
    <property type="match status" value="1"/>
</dbReference>
<dbReference type="Pfam" id="PF07883">
    <property type="entry name" value="Cupin_2"/>
    <property type="match status" value="1"/>
</dbReference>
<accession>A0A7W8MHD0</accession>
<dbReference type="RefSeq" id="WP_183256289.1">
    <property type="nucleotide sequence ID" value="NZ_BAAAFF010000002.1"/>
</dbReference>
<name>A0A7W8MHD0_9CAUL</name>
<evidence type="ECO:0000313" key="2">
    <source>
        <dbReference type="EMBL" id="MBB5293173.1"/>
    </source>
</evidence>
<keyword evidence="3" id="KW-1185">Reference proteome</keyword>